<sequence length="3493" mass="366756">MTVQTPIKVLDRENSLQNRDLQPVVTIEIGNIRLPTTGLAANQQNVMLEIKSASGLGRLGRMKIPLSSAVGTFLNMSVDFAPRKTGELVDVSIFLQPAMDILRGETVSLKLPNFIGNSLIIQDATTFDAEQTIKSVEWKQNTSELSFVLARDIIGGFEVLDILIPGSRLGLQLPVSGLLPNQPGLYFSCNAKAGPVQGMYGVKTPSIGSFLLSEIRFEPPIAGAYVQIALKFSARMRIAAGDLVQVALEATCNEWCCGARSCSFQSDGPKEMNVSAFITPGIIFNPIGCGPPVTQVLAVWNPLLSNLGLHFSSLVSEGCQVVVVIPSRIGIRTPMRGLEAESKSGIVKTITISARAVAGNVLPTIVANSWPIGAFLTSSMSFDRPKVKEIVAVNISFSPVMSISQGENVEFSLPGFSGPSQNKITIASTKKNESFLDVLWVQSTQTLQIKILNASIRANSNFSLRVPPEFGIMLPSRGVAENQITLTMRTNASAGPVQDVPVFRIPAIGSFMDSATLSFDQPRANRAPRSIKIYFDHSFNLVDGDRIVVYLPGFQSRDRNISVMIDTTPPNSNSPQTLGFWSEATSSLSFNCCPVFPIASYSAVWIQIFCSTWTNDYGGLPSVECLSLPLLGLTLNQQAPKISTNAQAGPVLPTSFTTTQAVGSFSNLSLLFRPPAAGAVTAMTLSLMTQQQMRQGDRLVLMLPDFEGNISDSIGQKENPRQIINFLCKQWNSSSLIYSRQICLNGSWTGANQSISMTVKSTIEATNRIEVDIPASLGVRLPTEGIRLVQADPIRIETDSSSGPVLPTRLTGIVPVGAFMVGSTSAVFQPPKVGENVTLSINLTSAINLAVNDSIFLDLPGFRLPLKSEYQIRNFNVTVDDYCQCDVWDTDCQCDNQQASCSSVCESRRAGSRLVFTSIIDIPAHMPIVLVLDSLLGIRLPGEGLSSTCCILVSAHAQNGDIFPSRISRVQPVGSFNNSAALDFIPPRLGTAVDLIISFAPAMSIRYGDNVFLQLPTLGLVPDIQGSAVSDQRSVTVMGYVGSVNVSSDPRAALMITGVWHLSSSRLTLSAPIPKNISSSDIAIPRSTACTFRITGSADPIFLLPKTGLEANFINFTISSDALEGPVMPSPILSSPGIYFSGNFTWSRLSYSDAAVAGRNTSIVLGFITTMTIYPGDVVQLLLPYFTCFSIDYPVLLGAWKLMPFNCSEYPGLLLSLKALSKAPALILTNITIPAFIGITLPRFGVRANEQAIQIRAECIAGSVNFTSVHSSPAVGSLEANGVLFPTSDGELPQAGKITSMSVTFVSFSQIDAGTVVKLHLEGFGGLNMSNVSVSNDYVGLTSIAVSPSGSMLLVPIVKRIPWNTTVHLLFTSEAAIKLPSDGVRANQSSIRISHDALSGAVAPQSFSFVQAVGALQKSFAFFSPGLAGVVTSIVFGFIPQMQMMESDVIVVRLPRFRDFELTQNISLQNSVVNGVKCPSLMSLGSVEVAVRAVCQVHNLYNSSNISLYYSSNSSLFQDVNMMCSAESLISFEHPEGVYTSVNNFMQLIKNTSISSTFWSVLRSYGPVNSPVSRVAEESKDAAVGNSYPRLISAHMSRSDNNFSLPIAGTLQEFPQTNSSIGYSAVGHANQSLVFEGIQISFSLRELNGSILWPGAMVNISIPVSARVQAPSNGVRTTEQVMISTDAVLGPVPHTPIDFIQPIGVMSAHLSFSSAARAGASSPMYLNFLTAMTLKPGDMIKIVLPGFSSCLGYDSTCNNFSTVGESRAVLHTSPPANASVVFSWSQHLRALTLVVKSEIPAAVHIDTLLPHQALCVTSANSPQSNCSLFLPREGVTSISSILVSADAVNGPVAPAPPSLQFVGAFEWSSIDFDFEYAVLAGGVSPMALAFKPLMDIAACERVLVHLPMFSFAGWAPWIRAKWIVSGRGNWSSSASWNSSASVLTLDVAEGIRANDICTIVIGGSEGLRLPAVGVRANQTSIEIGADASAGSVVLTSVGRVQPIGALSFGPQIKFNPPGLGYAGETPNALWISFRARMALNRDDEVGLIFPGCSVVTPTDGSGATASRAVCADGQFDGPLQSQDVAPQGTDFASSFTAKCLLGPLPGQLSPGSEAVASIQMIATVRIPADTLIIVILPSSCGIRLPRNGLLGGELLEFYVSAAEGSINRLRMTSFPLVGAFADTRLIFFPVCAGGEGGKANSNISLQDGGMNTGLALRLTYQNDLIPGEWVVIKLPGFGMTPGGFVPSAVTVSLDFAEGVFAAIRTVWTPAASTLSFYFNATVPRGAAISLFVPAAAGFVLPSGGVSRDQQSILLSTANPIGPVPPTPLLVVEPVGSIADSAIAFDTQCPGQPAMVTITFSVTMALAEGDSVLLRLSGFSGSSLGWAAYTGRGLPWNVSWDPKASLLVATLGRGSQGVPAGVPVWIGPVNPGVVLPTRATPANDSALAISARSGNGNACWVLLGSSPEINCTLPPAPPIVSESALKFEPMQAGVTSNITLTLKLGLGVRAGGNVSLRLPGFERPTMDSELGKLVSITLHSQVPADLFNAAWLAAEVGQSGGTLVLTATRASGPVHVQLVVSHSSGIALPRLGLRGNQSDLVLQVEAADCPSLYFDCTRVRGAVYSAPVERTPAVGAFVLAKLRLSPHIAGRAANITLDFALSAGLRVGESVEVLLPGFGGAGALAFVVNAKGGSLLNVTRAAGPGGKLKVTVVNLPLPNNSTVTVEIGEERGVVLPAGGVAPELLLIRANAADGPVPWTVLLDAPRVAAYRCFKATAAVNRSTAMCKGNRTVRVCARSQSDAGAYAAALAAGPLLEMTLSVCQRSGARAATCAALDGNATAASAAECCALYGVDEAAGCLTDGECSGVDSRIPSALPPAPENVVASNQPTAVPLLDRQCCDYCSGAFLYTACLGVPHAADVACRKLQCSGSTPCYGRALYSVRRIIDPKVGGVVLTALGAGVSVPPGVWPVNVTAPATVEASALPAVSSNQIMALLNRPRARRAGEAAMVQVTSILKLGPSGTVFAAPGVTLTFPVDAPLIAVGLAAGLRLRSFRQGDNGAGDWAVQPHPPRLDEAASAVFVTTLSFSEYAVFLLPPESATQPPATNTTLAAAVSSTPLPTAAPALAPAAVPATTTPPPLLPGEVGISIALVAGVAGAAVFVIILAGGLTFWLMRRRQAYEYKGLMATPGVKPLLAPAKVDVPFDAKTANNLARPMLTETNSNVVVQSDFIMADGATPAWDDNTSECVSVGEDLEVRFMSDLRPASPVAAAGAPPQPPQPRLESSATAADIETAADGSSEEAVDQVLVAWQAHYRKLEGLRLSEDVSEASTEESERVAARRAAAEAPPGGVQVSPSDDGGMKPALPAQGGIATTPQTSTPMPIPSAHPADSYQSIEKGAGPAILAPGRPELLADARQAHAQSVLLMGADPAASESAVSPQPTRPQMGGNPNLAQVELMMDSDAPPPQTSDRGSPPRPQRPQMDDSAVRAQDNVM</sequence>
<proteinExistence type="predicted"/>
<name>A0A7S0LYZ3_9CRYP</name>
<evidence type="ECO:0000313" key="3">
    <source>
        <dbReference type="EMBL" id="CAD8624299.1"/>
    </source>
</evidence>
<keyword evidence="2" id="KW-0472">Membrane</keyword>
<evidence type="ECO:0000256" key="1">
    <source>
        <dbReference type="SAM" id="MobiDB-lite"/>
    </source>
</evidence>
<dbReference type="EMBL" id="HBEZ01003528">
    <property type="protein sequence ID" value="CAD8624299.1"/>
    <property type="molecule type" value="Transcribed_RNA"/>
</dbReference>
<feature type="region of interest" description="Disordered" evidence="1">
    <location>
        <begin position="3322"/>
        <end position="3356"/>
    </location>
</feature>
<feature type="region of interest" description="Disordered" evidence="1">
    <location>
        <begin position="3428"/>
        <end position="3493"/>
    </location>
</feature>
<gene>
    <name evidence="3" type="ORF">CCUR1050_LOCUS1975</name>
</gene>
<reference evidence="3" key="1">
    <citation type="submission" date="2021-01" db="EMBL/GenBank/DDBJ databases">
        <authorList>
            <person name="Corre E."/>
            <person name="Pelletier E."/>
            <person name="Niang G."/>
            <person name="Scheremetjew M."/>
            <person name="Finn R."/>
            <person name="Kale V."/>
            <person name="Holt S."/>
            <person name="Cochrane G."/>
            <person name="Meng A."/>
            <person name="Brown T."/>
            <person name="Cohen L."/>
        </authorList>
    </citation>
    <scope>NUCLEOTIDE SEQUENCE</scope>
    <source>
        <strain evidence="3">CCAP979/52</strain>
    </source>
</reference>
<protein>
    <submittedName>
        <fullName evidence="3">Uncharacterized protein</fullName>
    </submittedName>
</protein>
<evidence type="ECO:0000256" key="2">
    <source>
        <dbReference type="SAM" id="Phobius"/>
    </source>
</evidence>
<accession>A0A7S0LYZ3</accession>
<feature type="region of interest" description="Disordered" evidence="1">
    <location>
        <begin position="3265"/>
        <end position="3285"/>
    </location>
</feature>
<feature type="transmembrane region" description="Helical" evidence="2">
    <location>
        <begin position="3144"/>
        <end position="3172"/>
    </location>
</feature>
<keyword evidence="2" id="KW-0812">Transmembrane</keyword>
<organism evidence="3">
    <name type="scientific">Cryptomonas curvata</name>
    <dbReference type="NCBI Taxonomy" id="233186"/>
    <lineage>
        <taxon>Eukaryota</taxon>
        <taxon>Cryptophyceae</taxon>
        <taxon>Cryptomonadales</taxon>
        <taxon>Cryptomonadaceae</taxon>
        <taxon>Cryptomonas</taxon>
    </lineage>
</organism>
<keyword evidence="2" id="KW-1133">Transmembrane helix</keyword>